<gene>
    <name evidence="1" type="ORF">PAECIP111893_01871</name>
</gene>
<reference evidence="1" key="1">
    <citation type="submission" date="2022-01" db="EMBL/GenBank/DDBJ databases">
        <authorList>
            <person name="Criscuolo A."/>
        </authorList>
    </citation>
    <scope>NUCLEOTIDE SEQUENCE</scope>
    <source>
        <strain evidence="1">CIP111893</strain>
    </source>
</reference>
<dbReference type="RefSeq" id="WP_236340317.1">
    <property type="nucleotide sequence ID" value="NZ_CAKMMF010000008.1"/>
</dbReference>
<dbReference type="EMBL" id="CAKMMF010000008">
    <property type="protein sequence ID" value="CAH1202662.1"/>
    <property type="molecule type" value="Genomic_DNA"/>
</dbReference>
<proteinExistence type="predicted"/>
<protein>
    <submittedName>
        <fullName evidence="1">Uncharacterized protein</fullName>
    </submittedName>
</protein>
<dbReference type="Proteomes" id="UP000838686">
    <property type="component" value="Unassembled WGS sequence"/>
</dbReference>
<organism evidence="1 2">
    <name type="scientific">Paenibacillus plantiphilus</name>
    <dbReference type="NCBI Taxonomy" id="2905650"/>
    <lineage>
        <taxon>Bacteria</taxon>
        <taxon>Bacillati</taxon>
        <taxon>Bacillota</taxon>
        <taxon>Bacilli</taxon>
        <taxon>Bacillales</taxon>
        <taxon>Paenibacillaceae</taxon>
        <taxon>Paenibacillus</taxon>
    </lineage>
</organism>
<keyword evidence="2" id="KW-1185">Reference proteome</keyword>
<name>A0ABM9C511_9BACL</name>
<sequence length="414" mass="47542">MVNHRLKTPLQIMARLAASSNPVQRIFRIDYPVYILPVKMKERMSEPYESLEWFIIRALAEGNVASSAELAALLGFEEKSKLLEETLVHLAFIDHIELGPDQQRADLVITKLGLESHALRQKVYAVESRRLLYFDALGLQPLERSFYEDATFRLYPLEDREILHKSHTVDLWGSMAADKLQALLSLNGAERYRCNLPQEMNDIAFDLDSFSGEGVPALTGLIHFAPLYVVTLATDEEMEHGMQNQALHEVPFEIYGGANGKRLPFFEQLILQQYAVLHPMWRSVFSREFAFTDELLIEGLQLHPLIQLGRCQVNEVGNLTYTLHETDIAKWRETDHFQRIVRHLPKTRHLPLTDAAISGRVLILRKGNAQSQDALLELLQENLTEHLTSKGYSAPYIKKQQQELRRQFDETWGS</sequence>
<evidence type="ECO:0000313" key="2">
    <source>
        <dbReference type="Proteomes" id="UP000838686"/>
    </source>
</evidence>
<evidence type="ECO:0000313" key="1">
    <source>
        <dbReference type="EMBL" id="CAH1202662.1"/>
    </source>
</evidence>
<accession>A0ABM9C511</accession>
<comment type="caution">
    <text evidence="1">The sequence shown here is derived from an EMBL/GenBank/DDBJ whole genome shotgun (WGS) entry which is preliminary data.</text>
</comment>